<dbReference type="Proteomes" id="UP000441585">
    <property type="component" value="Unassembled WGS sequence"/>
</dbReference>
<dbReference type="Pfam" id="PF13545">
    <property type="entry name" value="HTH_Crp_2"/>
    <property type="match status" value="1"/>
</dbReference>
<dbReference type="CDD" id="cd00038">
    <property type="entry name" value="CAP_ED"/>
    <property type="match status" value="1"/>
</dbReference>
<dbReference type="InterPro" id="IPR036390">
    <property type="entry name" value="WH_DNA-bd_sf"/>
</dbReference>
<dbReference type="InterPro" id="IPR000595">
    <property type="entry name" value="cNMP-bd_dom"/>
</dbReference>
<accession>A0A6I2M6T0</accession>
<dbReference type="SUPFAM" id="SSF46785">
    <property type="entry name" value="Winged helix' DNA-binding domain"/>
    <property type="match status" value="1"/>
</dbReference>
<dbReference type="EMBL" id="WKKF01000001">
    <property type="protein sequence ID" value="MRX53925.1"/>
    <property type="molecule type" value="Genomic_DNA"/>
</dbReference>
<gene>
    <name evidence="6" type="ORF">GJU41_08060</name>
</gene>
<evidence type="ECO:0000256" key="1">
    <source>
        <dbReference type="ARBA" id="ARBA00023015"/>
    </source>
</evidence>
<dbReference type="InterPro" id="IPR014710">
    <property type="entry name" value="RmlC-like_jellyroll"/>
</dbReference>
<dbReference type="InterPro" id="IPR018490">
    <property type="entry name" value="cNMP-bd_dom_sf"/>
</dbReference>
<keyword evidence="3" id="KW-0010">Activator</keyword>
<evidence type="ECO:0000313" key="6">
    <source>
        <dbReference type="EMBL" id="MRX53925.1"/>
    </source>
</evidence>
<evidence type="ECO:0000313" key="7">
    <source>
        <dbReference type="Proteomes" id="UP000441585"/>
    </source>
</evidence>
<evidence type="ECO:0000256" key="3">
    <source>
        <dbReference type="ARBA" id="ARBA00023159"/>
    </source>
</evidence>
<dbReference type="GO" id="GO:0006355">
    <property type="term" value="P:regulation of DNA-templated transcription"/>
    <property type="evidence" value="ECO:0007669"/>
    <property type="project" value="InterPro"/>
</dbReference>
<dbReference type="AlphaFoldDB" id="A0A6I2M6T0"/>
<organism evidence="6 7">
    <name type="scientific">Metabacillus idriensis</name>
    <dbReference type="NCBI Taxonomy" id="324768"/>
    <lineage>
        <taxon>Bacteria</taxon>
        <taxon>Bacillati</taxon>
        <taxon>Bacillota</taxon>
        <taxon>Bacilli</taxon>
        <taxon>Bacillales</taxon>
        <taxon>Bacillaceae</taxon>
        <taxon>Metabacillus</taxon>
    </lineage>
</organism>
<keyword evidence="1" id="KW-0805">Transcription regulation</keyword>
<keyword evidence="2" id="KW-0238">DNA-binding</keyword>
<reference evidence="6 7" key="1">
    <citation type="submission" date="2019-11" db="EMBL/GenBank/DDBJ databases">
        <title>Bacillus idriensis genome.</title>
        <authorList>
            <person name="Konopka E.N."/>
            <person name="Newman J.D."/>
        </authorList>
    </citation>
    <scope>NUCLEOTIDE SEQUENCE [LARGE SCALE GENOMIC DNA]</scope>
    <source>
        <strain evidence="6 7">DSM 19097</strain>
    </source>
</reference>
<dbReference type="Pfam" id="PF00027">
    <property type="entry name" value="cNMP_binding"/>
    <property type="match status" value="1"/>
</dbReference>
<keyword evidence="7" id="KW-1185">Reference proteome</keyword>
<dbReference type="Gene3D" id="2.60.120.10">
    <property type="entry name" value="Jelly Rolls"/>
    <property type="match status" value="1"/>
</dbReference>
<dbReference type="RefSeq" id="WP_154318248.1">
    <property type="nucleotide sequence ID" value="NZ_CAJGAA010000001.1"/>
</dbReference>
<evidence type="ECO:0000256" key="2">
    <source>
        <dbReference type="ARBA" id="ARBA00023125"/>
    </source>
</evidence>
<dbReference type="PROSITE" id="PS50042">
    <property type="entry name" value="CNMP_BINDING_3"/>
    <property type="match status" value="1"/>
</dbReference>
<comment type="caution">
    <text evidence="6">The sequence shown here is derived from an EMBL/GenBank/DDBJ whole genome shotgun (WGS) entry which is preliminary data.</text>
</comment>
<dbReference type="GO" id="GO:0003677">
    <property type="term" value="F:DNA binding"/>
    <property type="evidence" value="ECO:0007669"/>
    <property type="project" value="UniProtKB-KW"/>
</dbReference>
<proteinExistence type="predicted"/>
<dbReference type="SUPFAM" id="SSF51206">
    <property type="entry name" value="cAMP-binding domain-like"/>
    <property type="match status" value="1"/>
</dbReference>
<feature type="domain" description="Cyclic nucleotide-binding" evidence="5">
    <location>
        <begin position="31"/>
        <end position="109"/>
    </location>
</feature>
<protein>
    <submittedName>
        <fullName evidence="6">Cyclic nucleotide-binding domain-containing protein</fullName>
    </submittedName>
</protein>
<sequence length="226" mass="26457">MKKINNQPLFEEYLSINKIAGYFSSDMKEWMELYLFSKNEYLCREGAEMDYLYFFVDGRAKVYTTLSNGKSLLLSFYEGFKVLGDVELFQIRGAASSVQAIDDTYCIGIYLPPVREKLLRDPVFLTFMGFSLSDKLNKLSKNSSINLYYPLEHRLSSYILATGVKKESIHFKENLTYLSEMLGTSYRHLLRTLDMLCKRGIIRKRENTYEVMNESELRSLARDIYR</sequence>
<name>A0A6I2M6T0_9BACI</name>
<evidence type="ECO:0000256" key="4">
    <source>
        <dbReference type="ARBA" id="ARBA00023163"/>
    </source>
</evidence>
<evidence type="ECO:0000259" key="5">
    <source>
        <dbReference type="PROSITE" id="PS50042"/>
    </source>
</evidence>
<dbReference type="InterPro" id="IPR012318">
    <property type="entry name" value="HTH_CRP"/>
</dbReference>
<keyword evidence="4" id="KW-0804">Transcription</keyword>